<name>A0ABV4P564_9GAMM</name>
<evidence type="ECO:0000313" key="2">
    <source>
        <dbReference type="Proteomes" id="UP001569428"/>
    </source>
</evidence>
<gene>
    <name evidence="1" type="ORF">ACCI49_21530</name>
</gene>
<dbReference type="EMBL" id="JBGMEK010000098">
    <property type="protein sequence ID" value="MFA0813479.1"/>
    <property type="molecule type" value="Genomic_DNA"/>
</dbReference>
<dbReference type="Proteomes" id="UP001569428">
    <property type="component" value="Unassembled WGS sequence"/>
</dbReference>
<sequence>MLELKPNCECCDKDLPFNSIEAMICTYECTFCKSCVEEVLSDVCPNCGGGFCPRPVRPQTARRKGVGIQFQPASEKRILSRYSKDEMRNFAALVRGIAPEVR</sequence>
<keyword evidence="2" id="KW-1185">Reference proteome</keyword>
<dbReference type="Pfam" id="PF06906">
    <property type="entry name" value="DUF1272"/>
    <property type="match status" value="1"/>
</dbReference>
<comment type="caution">
    <text evidence="1">The sequence shown here is derived from an EMBL/GenBank/DDBJ whole genome shotgun (WGS) entry which is preliminary data.</text>
</comment>
<reference evidence="1 2" key="1">
    <citation type="submission" date="2024-08" db="EMBL/GenBank/DDBJ databases">
        <authorList>
            <person name="Ishaq N."/>
        </authorList>
    </citation>
    <scope>NUCLEOTIDE SEQUENCE [LARGE SCALE GENOMIC DNA]</scope>
    <source>
        <strain evidence="1 2">DSM 18651</strain>
    </source>
</reference>
<organism evidence="1 2">
    <name type="scientific">Microbulbifer epialgicus</name>
    <dbReference type="NCBI Taxonomy" id="393907"/>
    <lineage>
        <taxon>Bacteria</taxon>
        <taxon>Pseudomonadati</taxon>
        <taxon>Pseudomonadota</taxon>
        <taxon>Gammaproteobacteria</taxon>
        <taxon>Cellvibrionales</taxon>
        <taxon>Microbulbiferaceae</taxon>
        <taxon>Microbulbifer</taxon>
    </lineage>
</organism>
<dbReference type="RefSeq" id="WP_371841292.1">
    <property type="nucleotide sequence ID" value="NZ_JBGMEK010000098.1"/>
</dbReference>
<evidence type="ECO:0000313" key="1">
    <source>
        <dbReference type="EMBL" id="MFA0813479.1"/>
    </source>
</evidence>
<protein>
    <submittedName>
        <fullName evidence="1">DUF1272 domain-containing protein</fullName>
    </submittedName>
</protein>
<proteinExistence type="predicted"/>
<dbReference type="InterPro" id="IPR010696">
    <property type="entry name" value="DUF1272"/>
</dbReference>
<accession>A0ABV4P564</accession>